<reference evidence="10 11" key="1">
    <citation type="journal article" date="2009" name="PLoS Genet.">
        <title>Adaptations to submarine hydrothermal environments exemplified by the genome of Nautilia profundicola.</title>
        <authorList>
            <person name="Campbell B.J."/>
            <person name="Smith J.L."/>
            <person name="Hanson T.E."/>
            <person name="Klotz M.G."/>
            <person name="Stein L.Y."/>
            <person name="Lee C.K."/>
            <person name="Wu D."/>
            <person name="Robinson J.M."/>
            <person name="Khouri H.M."/>
            <person name="Eisen J.A."/>
            <person name="Cary S.C."/>
        </authorList>
    </citation>
    <scope>NUCLEOTIDE SEQUENCE [LARGE SCALE GENOMIC DNA]</scope>
    <source>
        <strain evidence="11">ATCC BAA-1463 / DSM 18972 / AmH</strain>
    </source>
</reference>
<keyword evidence="5" id="KW-0804">Transcription</keyword>
<dbReference type="GO" id="GO:0032993">
    <property type="term" value="C:protein-DNA complex"/>
    <property type="evidence" value="ECO:0007669"/>
    <property type="project" value="TreeGrafter"/>
</dbReference>
<dbReference type="eggNOG" id="COG0745">
    <property type="taxonomic scope" value="Bacteria"/>
</dbReference>
<dbReference type="PANTHER" id="PTHR48111:SF1">
    <property type="entry name" value="TWO-COMPONENT RESPONSE REGULATOR ORR33"/>
    <property type="match status" value="1"/>
</dbReference>
<accession>B9L7F7</accession>
<organism evidence="10 11">
    <name type="scientific">Nautilia profundicola (strain ATCC BAA-1463 / DSM 18972 / AmH)</name>
    <dbReference type="NCBI Taxonomy" id="598659"/>
    <lineage>
        <taxon>Bacteria</taxon>
        <taxon>Pseudomonadati</taxon>
        <taxon>Campylobacterota</taxon>
        <taxon>Epsilonproteobacteria</taxon>
        <taxon>Nautiliales</taxon>
        <taxon>Nautiliaceae</taxon>
        <taxon>Nautilia</taxon>
    </lineage>
</organism>
<protein>
    <submittedName>
        <fullName evidence="10">Two component transcriptional regulator, winged helix family</fullName>
    </submittedName>
</protein>
<dbReference type="OrthoDB" id="8912111at2"/>
<dbReference type="InterPro" id="IPR001789">
    <property type="entry name" value="Sig_transdc_resp-reg_receiver"/>
</dbReference>
<evidence type="ECO:0000259" key="9">
    <source>
        <dbReference type="PROSITE" id="PS51755"/>
    </source>
</evidence>
<feature type="domain" description="Response regulatory" evidence="8">
    <location>
        <begin position="2"/>
        <end position="119"/>
    </location>
</feature>
<dbReference type="HOGENOM" id="CLU_000445_30_3_7"/>
<dbReference type="Pfam" id="PF00486">
    <property type="entry name" value="Trans_reg_C"/>
    <property type="match status" value="1"/>
</dbReference>
<dbReference type="GO" id="GO:0005829">
    <property type="term" value="C:cytosol"/>
    <property type="evidence" value="ECO:0007669"/>
    <property type="project" value="TreeGrafter"/>
</dbReference>
<dbReference type="PANTHER" id="PTHR48111">
    <property type="entry name" value="REGULATOR OF RPOS"/>
    <property type="match status" value="1"/>
</dbReference>
<dbReference type="EMBL" id="CP001279">
    <property type="protein sequence ID" value="ACM92839.1"/>
    <property type="molecule type" value="Genomic_DNA"/>
</dbReference>
<evidence type="ECO:0000256" key="7">
    <source>
        <dbReference type="PROSITE-ProRule" id="PRU01091"/>
    </source>
</evidence>
<dbReference type="SMART" id="SM00862">
    <property type="entry name" value="Trans_reg_C"/>
    <property type="match status" value="1"/>
</dbReference>
<dbReference type="RefSeq" id="WP_015901891.1">
    <property type="nucleotide sequence ID" value="NC_012115.1"/>
</dbReference>
<dbReference type="InterPro" id="IPR011006">
    <property type="entry name" value="CheY-like_superfamily"/>
</dbReference>
<dbReference type="PROSITE" id="PS50110">
    <property type="entry name" value="RESPONSE_REGULATORY"/>
    <property type="match status" value="1"/>
</dbReference>
<feature type="modified residue" description="4-aspartylphosphate" evidence="6">
    <location>
        <position position="51"/>
    </location>
</feature>
<dbReference type="GO" id="GO:0000976">
    <property type="term" value="F:transcription cis-regulatory region binding"/>
    <property type="evidence" value="ECO:0007669"/>
    <property type="project" value="TreeGrafter"/>
</dbReference>
<evidence type="ECO:0000313" key="10">
    <source>
        <dbReference type="EMBL" id="ACM92839.1"/>
    </source>
</evidence>
<dbReference type="Proteomes" id="UP000000448">
    <property type="component" value="Chromosome"/>
</dbReference>
<feature type="DNA-binding region" description="OmpR/PhoB-type" evidence="7">
    <location>
        <begin position="132"/>
        <end position="225"/>
    </location>
</feature>
<dbReference type="GO" id="GO:0000156">
    <property type="term" value="F:phosphorelay response regulator activity"/>
    <property type="evidence" value="ECO:0007669"/>
    <property type="project" value="TreeGrafter"/>
</dbReference>
<dbReference type="SUPFAM" id="SSF46894">
    <property type="entry name" value="C-terminal effector domain of the bipartite response regulators"/>
    <property type="match status" value="1"/>
</dbReference>
<evidence type="ECO:0000256" key="4">
    <source>
        <dbReference type="ARBA" id="ARBA00023125"/>
    </source>
</evidence>
<keyword evidence="3" id="KW-0805">Transcription regulation</keyword>
<keyword evidence="11" id="KW-1185">Reference proteome</keyword>
<dbReference type="AlphaFoldDB" id="B9L7F7"/>
<keyword evidence="2" id="KW-0902">Two-component regulatory system</keyword>
<dbReference type="GO" id="GO:0006355">
    <property type="term" value="P:regulation of DNA-templated transcription"/>
    <property type="evidence" value="ECO:0007669"/>
    <property type="project" value="InterPro"/>
</dbReference>
<evidence type="ECO:0000256" key="2">
    <source>
        <dbReference type="ARBA" id="ARBA00023012"/>
    </source>
</evidence>
<feature type="domain" description="OmpR/PhoB-type" evidence="9">
    <location>
        <begin position="132"/>
        <end position="225"/>
    </location>
</feature>
<evidence type="ECO:0000256" key="5">
    <source>
        <dbReference type="ARBA" id="ARBA00023163"/>
    </source>
</evidence>
<gene>
    <name evidence="10" type="ordered locus">NAMH_0128</name>
</gene>
<evidence type="ECO:0000259" key="8">
    <source>
        <dbReference type="PROSITE" id="PS50110"/>
    </source>
</evidence>
<dbReference type="Pfam" id="PF00072">
    <property type="entry name" value="Response_reg"/>
    <property type="match status" value="1"/>
</dbReference>
<dbReference type="KEGG" id="nam:NAMH_0128"/>
<evidence type="ECO:0000256" key="3">
    <source>
        <dbReference type="ARBA" id="ARBA00023015"/>
    </source>
</evidence>
<proteinExistence type="predicted"/>
<evidence type="ECO:0000313" key="11">
    <source>
        <dbReference type="Proteomes" id="UP000000448"/>
    </source>
</evidence>
<dbReference type="InterPro" id="IPR001867">
    <property type="entry name" value="OmpR/PhoB-type_DNA-bd"/>
</dbReference>
<dbReference type="STRING" id="598659.NAMH_0128"/>
<keyword evidence="4 7" id="KW-0238">DNA-binding</keyword>
<sequence length="226" mass="26449">MKILLVEDDKQLGRVLKKTLEAKGYEVHHIEDGEDAFNDILINEYDVYLLDINLPKIDGIKLIKLIRHKNPKAIIIMITASAQIEDMEKAYGENHDGCDEYIKKPFHSEELLLRINHWLKVKNDTCNNNEEKEKITIDNMEFYFDTLDLYIDGVLADLRKKEKRLLAILLKNIGKTVKKDEIVKYVWENANRKEYPLRQLVSELKNKLPGDYITSVVGIGYRFDKK</sequence>
<dbReference type="SUPFAM" id="SSF52172">
    <property type="entry name" value="CheY-like"/>
    <property type="match status" value="1"/>
</dbReference>
<dbReference type="InterPro" id="IPR036388">
    <property type="entry name" value="WH-like_DNA-bd_sf"/>
</dbReference>
<keyword evidence="1 6" id="KW-0597">Phosphoprotein</keyword>
<evidence type="ECO:0000256" key="6">
    <source>
        <dbReference type="PROSITE-ProRule" id="PRU00169"/>
    </source>
</evidence>
<dbReference type="SMART" id="SM00448">
    <property type="entry name" value="REC"/>
    <property type="match status" value="1"/>
</dbReference>
<dbReference type="PROSITE" id="PS51755">
    <property type="entry name" value="OMPR_PHOB"/>
    <property type="match status" value="1"/>
</dbReference>
<dbReference type="Gene3D" id="3.40.50.2300">
    <property type="match status" value="1"/>
</dbReference>
<evidence type="ECO:0000256" key="1">
    <source>
        <dbReference type="ARBA" id="ARBA00022553"/>
    </source>
</evidence>
<name>B9L7F7_NAUPA</name>
<dbReference type="InterPro" id="IPR039420">
    <property type="entry name" value="WalR-like"/>
</dbReference>
<dbReference type="Gene3D" id="1.10.10.10">
    <property type="entry name" value="Winged helix-like DNA-binding domain superfamily/Winged helix DNA-binding domain"/>
    <property type="match status" value="1"/>
</dbReference>
<dbReference type="InterPro" id="IPR016032">
    <property type="entry name" value="Sig_transdc_resp-reg_C-effctor"/>
</dbReference>